<dbReference type="PANTHER" id="PTHR36174">
    <property type="entry name" value="LIPID II:GLYCINE GLYCYLTRANSFERASE"/>
    <property type="match status" value="1"/>
</dbReference>
<accession>A0A0G0MQ06</accession>
<evidence type="ECO:0000259" key="1">
    <source>
        <dbReference type="Pfam" id="PF13480"/>
    </source>
</evidence>
<reference evidence="2 3" key="1">
    <citation type="journal article" date="2015" name="Nature">
        <title>rRNA introns, odd ribosomes, and small enigmatic genomes across a large radiation of phyla.</title>
        <authorList>
            <person name="Brown C.T."/>
            <person name="Hug L.A."/>
            <person name="Thomas B.C."/>
            <person name="Sharon I."/>
            <person name="Castelle C.J."/>
            <person name="Singh A."/>
            <person name="Wilkins M.J."/>
            <person name="Williams K.H."/>
            <person name="Banfield J.F."/>
        </authorList>
    </citation>
    <scope>NUCLEOTIDE SEQUENCE [LARGE SCALE GENOMIC DNA]</scope>
</reference>
<evidence type="ECO:0000313" key="3">
    <source>
        <dbReference type="Proteomes" id="UP000034181"/>
    </source>
</evidence>
<dbReference type="Pfam" id="PF13480">
    <property type="entry name" value="Acetyltransf_6"/>
    <property type="match status" value="1"/>
</dbReference>
<dbReference type="InterPro" id="IPR050644">
    <property type="entry name" value="PG_Glycine_Bridge_Synth"/>
</dbReference>
<evidence type="ECO:0000313" key="2">
    <source>
        <dbReference type="EMBL" id="KKQ75749.1"/>
    </source>
</evidence>
<protein>
    <recommendedName>
        <fullName evidence="1">BioF2-like acetyltransferase domain-containing protein</fullName>
    </recommendedName>
</protein>
<dbReference type="Gene3D" id="3.40.630.30">
    <property type="match status" value="1"/>
</dbReference>
<dbReference type="Gene3D" id="3.40.50.150">
    <property type="entry name" value="Vaccinia Virus protein VP39"/>
    <property type="match status" value="1"/>
</dbReference>
<dbReference type="Proteomes" id="UP000034181">
    <property type="component" value="Unassembled WGS sequence"/>
</dbReference>
<sequence>MEPNDDNYKIGITRNRSKWDKFISSSPQDNIFSRTCFLNAIQSNYDTWIVEKNNKIQAGAIILRNNKKVVKQQYTFSLYQGIYLSSQLEQMPQHSRVVFQSRTIKALLDRLTKKYDCVSFCLHHSLIDLREFQWFNYHNPTLGRFQFDLRYTGLIDLSLVRNFDEYLMSIRKTRRNEYRQSQKLFTVKKSKDLKTFDKLHRLTFERQNIKRTEEEIFLLKSITKNAIEKKFGELLFCYNKDNKPVSATLFIYDKNCGYYLFGANDPDCRKSNSGTFLLLENIRRCKERGVKYVDVCGINSPNRGDFKVGLNANPTRYYITTWQKPNNNAEYLPYSLDNLSQFSEWPSIITGNSPMIQFHKNKGEIEREFDKEKWDILLRKVLSTNKHASLREVENLYFGGQKNLCFNNGKFTLLKLGSAQKKYRLLISDYLKNISGESPIVELGSGYGSVILDLAKRKEFRKNKFFAADISKNGRELTRLIATNENLDVTILPCDLTKKTIVSGIPENSILLTSYSVHYQPHLSHQFVESLIKLKPKAVIHFEPIYEHCETKSLFGQLRKRYIEISDYNRNLMTVLKQAENKNRIKITKINPVVFGANSLLPVSVIIWQPKKKP</sequence>
<dbReference type="SUPFAM" id="SSF53335">
    <property type="entry name" value="S-adenosyl-L-methionine-dependent methyltransferases"/>
    <property type="match status" value="1"/>
</dbReference>
<organism evidence="2 3">
    <name type="scientific">Candidatus Woesebacteria bacterium GW2011_GWB1_38_5b</name>
    <dbReference type="NCBI Taxonomy" id="1618569"/>
    <lineage>
        <taxon>Bacteria</taxon>
        <taxon>Candidatus Woeseibacteriota</taxon>
    </lineage>
</organism>
<dbReference type="SUPFAM" id="SSF55729">
    <property type="entry name" value="Acyl-CoA N-acyltransferases (Nat)"/>
    <property type="match status" value="1"/>
</dbReference>
<dbReference type="InterPro" id="IPR029063">
    <property type="entry name" value="SAM-dependent_MTases_sf"/>
</dbReference>
<gene>
    <name evidence="2" type="ORF">US96_C0005G0022</name>
</gene>
<dbReference type="InterPro" id="IPR016181">
    <property type="entry name" value="Acyl_CoA_acyltransferase"/>
</dbReference>
<dbReference type="AlphaFoldDB" id="A0A0G0MQ06"/>
<dbReference type="CDD" id="cd02440">
    <property type="entry name" value="AdoMet_MTases"/>
    <property type="match status" value="1"/>
</dbReference>
<dbReference type="EMBL" id="LBUZ01000005">
    <property type="protein sequence ID" value="KKQ75749.1"/>
    <property type="molecule type" value="Genomic_DNA"/>
</dbReference>
<proteinExistence type="predicted"/>
<feature type="domain" description="BioF2-like acetyltransferase" evidence="1">
    <location>
        <begin position="172"/>
        <end position="300"/>
    </location>
</feature>
<dbReference type="PANTHER" id="PTHR36174:SF1">
    <property type="entry name" value="LIPID II:GLYCINE GLYCYLTRANSFERASE"/>
    <property type="match status" value="1"/>
</dbReference>
<name>A0A0G0MQ06_9BACT</name>
<comment type="caution">
    <text evidence="2">The sequence shown here is derived from an EMBL/GenBank/DDBJ whole genome shotgun (WGS) entry which is preliminary data.</text>
</comment>
<dbReference type="InterPro" id="IPR038740">
    <property type="entry name" value="BioF2-like_GNAT_dom"/>
</dbReference>